<reference evidence="3" key="1">
    <citation type="submission" date="2011-11" db="EMBL/GenBank/DDBJ databases">
        <title>The Draft Genome of Spermophilus tridecemlineatus.</title>
        <authorList>
            <consortium name="The Broad Institute Genome Assembly &amp; Analysis Group"/>
            <consortium name="Computational R&amp;D Group"/>
            <consortium name="and Sequencing Platform"/>
            <person name="Di Palma F."/>
            <person name="Alfoldi J."/>
            <person name="Johnson J."/>
            <person name="Berlin A."/>
            <person name="Gnerre S."/>
            <person name="Jaffe D."/>
            <person name="MacCallum I."/>
            <person name="Young S."/>
            <person name="Walker B.J."/>
            <person name="Lindblad-Toh K."/>
        </authorList>
    </citation>
    <scope>NUCLEOTIDE SEQUENCE [LARGE SCALE GENOMIC DNA]</scope>
</reference>
<feature type="compositionally biased region" description="Low complexity" evidence="1">
    <location>
        <begin position="31"/>
        <end position="47"/>
    </location>
</feature>
<reference evidence="2" key="2">
    <citation type="submission" date="2025-08" db="UniProtKB">
        <authorList>
            <consortium name="Ensembl"/>
        </authorList>
    </citation>
    <scope>IDENTIFICATION</scope>
</reference>
<keyword evidence="3" id="KW-1185">Reference proteome</keyword>
<accession>A0A287DDS4</accession>
<dbReference type="GeneTree" id="ENSGT00860000136158"/>
<evidence type="ECO:0000256" key="1">
    <source>
        <dbReference type="SAM" id="MobiDB-lite"/>
    </source>
</evidence>
<organism evidence="2 3">
    <name type="scientific">Ictidomys tridecemlineatus</name>
    <name type="common">Thirteen-lined ground squirrel</name>
    <name type="synonym">Spermophilus tridecemlineatus</name>
    <dbReference type="NCBI Taxonomy" id="43179"/>
    <lineage>
        <taxon>Eukaryota</taxon>
        <taxon>Metazoa</taxon>
        <taxon>Chordata</taxon>
        <taxon>Craniata</taxon>
        <taxon>Vertebrata</taxon>
        <taxon>Euteleostomi</taxon>
        <taxon>Mammalia</taxon>
        <taxon>Eutheria</taxon>
        <taxon>Euarchontoglires</taxon>
        <taxon>Glires</taxon>
        <taxon>Rodentia</taxon>
        <taxon>Sciuromorpha</taxon>
        <taxon>Sciuridae</taxon>
        <taxon>Xerinae</taxon>
        <taxon>Marmotini</taxon>
        <taxon>Ictidomys</taxon>
    </lineage>
</organism>
<evidence type="ECO:0000313" key="3">
    <source>
        <dbReference type="Proteomes" id="UP000005215"/>
    </source>
</evidence>
<evidence type="ECO:0000313" key="2">
    <source>
        <dbReference type="Ensembl" id="ENSSTOP00000031656.1"/>
    </source>
</evidence>
<protein>
    <submittedName>
        <fullName evidence="2">Uncharacterized protein</fullName>
    </submittedName>
</protein>
<proteinExistence type="predicted"/>
<dbReference type="EMBL" id="AGTP01067003">
    <property type="status" value="NOT_ANNOTATED_CDS"/>
    <property type="molecule type" value="Genomic_DNA"/>
</dbReference>
<reference evidence="2" key="3">
    <citation type="submission" date="2025-09" db="UniProtKB">
        <authorList>
            <consortium name="Ensembl"/>
        </authorList>
    </citation>
    <scope>IDENTIFICATION</scope>
</reference>
<dbReference type="InParanoid" id="A0A287DDS4"/>
<dbReference type="Ensembl" id="ENSSTOT00000037388.1">
    <property type="protein sequence ID" value="ENSSTOP00000031656.1"/>
    <property type="gene ID" value="ENSSTOG00000033598.1"/>
</dbReference>
<sequence length="64" mass="6665">HSWAGPHPLLLWGAGAGRWWPMRRGSGENLSQGLPSPISSSVSTPASGRSWGMAPGPKVGEGPY</sequence>
<name>A0A287DDS4_ICTTR</name>
<feature type="region of interest" description="Disordered" evidence="1">
    <location>
        <begin position="23"/>
        <end position="64"/>
    </location>
</feature>
<dbReference type="AlphaFoldDB" id="A0A287DDS4"/>
<dbReference type="Proteomes" id="UP000005215">
    <property type="component" value="Unassembled WGS sequence"/>
</dbReference>